<dbReference type="AlphaFoldDB" id="A0A4S3J731"/>
<evidence type="ECO:0000313" key="2">
    <source>
        <dbReference type="Proteomes" id="UP000308092"/>
    </source>
</evidence>
<keyword evidence="2" id="KW-1185">Reference proteome</keyword>
<name>A0A4S3J731_9EURO</name>
<sequence>MRAVATYDLNRARKVSEKYKENVVFDSLIDMSWYDVWLSQQLENLPYCLRELRIQGESLLAGLCLDKLFDAIRDFTQINEGVSIDEIVRHLQNIDILDNASDLLGPQRLLIFAVLGWRSMLYQAGFNVCSIQELAVHQDSSQPQSGFVFDTYKVPAELSDRPLSVLLKAFGNILPARSSTVPQVASETSKLASSWLPLYPVETNAYMLHTLLRVHIRWVDALALHLDYDKSNPRADKEDISQLLREVLLSYRLLFGQSAKSRRLFRQIFKPSEKHGSLFDSLLPLTDPSISQLVTFLYCMKE</sequence>
<dbReference type="Proteomes" id="UP000308092">
    <property type="component" value="Unassembled WGS sequence"/>
</dbReference>
<organism evidence="1 2">
    <name type="scientific">Aspergillus tanneri</name>
    <dbReference type="NCBI Taxonomy" id="1220188"/>
    <lineage>
        <taxon>Eukaryota</taxon>
        <taxon>Fungi</taxon>
        <taxon>Dikarya</taxon>
        <taxon>Ascomycota</taxon>
        <taxon>Pezizomycotina</taxon>
        <taxon>Eurotiomycetes</taxon>
        <taxon>Eurotiomycetidae</taxon>
        <taxon>Eurotiales</taxon>
        <taxon>Aspergillaceae</taxon>
        <taxon>Aspergillus</taxon>
        <taxon>Aspergillus subgen. Circumdati</taxon>
    </lineage>
</organism>
<reference evidence="1 2" key="1">
    <citation type="submission" date="2019-03" db="EMBL/GenBank/DDBJ databases">
        <title>The genome sequence of a newly discovered highly antifungal drug resistant Aspergillus species, Aspergillus tanneri NIH 1004.</title>
        <authorList>
            <person name="Mounaud S."/>
            <person name="Singh I."/>
            <person name="Joardar V."/>
            <person name="Pakala S."/>
            <person name="Pakala S."/>
            <person name="Venepally P."/>
            <person name="Hoover J."/>
            <person name="Nierman W."/>
            <person name="Chung J."/>
            <person name="Losada L."/>
        </authorList>
    </citation>
    <scope>NUCLEOTIDE SEQUENCE [LARGE SCALE GENOMIC DNA]</scope>
    <source>
        <strain evidence="1 2">NIH1004</strain>
    </source>
</reference>
<dbReference type="VEuPathDB" id="FungiDB:EYZ11_010602"/>
<protein>
    <submittedName>
        <fullName evidence="1">Uncharacterized protein</fullName>
    </submittedName>
</protein>
<proteinExistence type="predicted"/>
<gene>
    <name evidence="1" type="ORF">EYZ11_010602</name>
</gene>
<dbReference type="EMBL" id="SOSA01000582">
    <property type="protein sequence ID" value="THC89937.1"/>
    <property type="molecule type" value="Genomic_DNA"/>
</dbReference>
<comment type="caution">
    <text evidence="1">The sequence shown here is derived from an EMBL/GenBank/DDBJ whole genome shotgun (WGS) entry which is preliminary data.</text>
</comment>
<evidence type="ECO:0000313" key="1">
    <source>
        <dbReference type="EMBL" id="THC89937.1"/>
    </source>
</evidence>
<accession>A0A4S3J731</accession>